<keyword evidence="4" id="KW-1185">Reference proteome</keyword>
<evidence type="ECO:0000313" key="3">
    <source>
        <dbReference type="EMBL" id="TYK66195.1"/>
    </source>
</evidence>
<dbReference type="InterPro" id="IPR036397">
    <property type="entry name" value="RNaseH_sf"/>
</dbReference>
<evidence type="ECO:0000259" key="1">
    <source>
        <dbReference type="Pfam" id="PF13358"/>
    </source>
</evidence>
<proteinExistence type="predicted"/>
<dbReference type="Pfam" id="PF13592">
    <property type="entry name" value="HTH_33"/>
    <property type="match status" value="1"/>
</dbReference>
<dbReference type="InterPro" id="IPR025959">
    <property type="entry name" value="Winged_HTH_dom"/>
</dbReference>
<name>A0ABY3MY85_9GAMM</name>
<protein>
    <submittedName>
        <fullName evidence="3">IS630 family transposase</fullName>
    </submittedName>
</protein>
<comment type="caution">
    <text evidence="3">The sequence shown here is derived from an EMBL/GenBank/DDBJ whole genome shotgun (WGS) entry which is preliminary data.</text>
</comment>
<reference evidence="3 4" key="1">
    <citation type="submission" date="2019-08" db="EMBL/GenBank/DDBJ databases">
        <title>Microbe sample from Colwellia echini.</title>
        <authorList>
            <person name="Christiansen L."/>
            <person name="Pathiraja D."/>
            <person name="Schultz-Johansen M."/>
            <person name="Choi I.-G."/>
            <person name="Stougaard P."/>
        </authorList>
    </citation>
    <scope>NUCLEOTIDE SEQUENCE [LARGE SCALE GENOMIC DNA]</scope>
    <source>
        <strain evidence="3 4">A3</strain>
    </source>
</reference>
<dbReference type="NCBIfam" id="NF033545">
    <property type="entry name" value="transpos_IS630"/>
    <property type="match status" value="1"/>
</dbReference>
<organism evidence="3 4">
    <name type="scientific">Colwellia echini</name>
    <dbReference type="NCBI Taxonomy" id="1982103"/>
    <lineage>
        <taxon>Bacteria</taxon>
        <taxon>Pseudomonadati</taxon>
        <taxon>Pseudomonadota</taxon>
        <taxon>Gammaproteobacteria</taxon>
        <taxon>Alteromonadales</taxon>
        <taxon>Colwelliaceae</taxon>
        <taxon>Colwellia</taxon>
    </lineage>
</organism>
<dbReference type="Pfam" id="PF13358">
    <property type="entry name" value="DDE_3"/>
    <property type="match status" value="1"/>
</dbReference>
<feature type="domain" description="Tc1-like transposase DDE" evidence="1">
    <location>
        <begin position="174"/>
        <end position="312"/>
    </location>
</feature>
<accession>A0ABY3MY85</accession>
<dbReference type="Proteomes" id="UP000815846">
    <property type="component" value="Unassembled WGS sequence"/>
</dbReference>
<dbReference type="EMBL" id="PJAI02000005">
    <property type="protein sequence ID" value="TYK66195.1"/>
    <property type="molecule type" value="Genomic_DNA"/>
</dbReference>
<dbReference type="SUPFAM" id="SSF46689">
    <property type="entry name" value="Homeodomain-like"/>
    <property type="match status" value="1"/>
</dbReference>
<evidence type="ECO:0000259" key="2">
    <source>
        <dbReference type="Pfam" id="PF13592"/>
    </source>
</evidence>
<evidence type="ECO:0000313" key="4">
    <source>
        <dbReference type="Proteomes" id="UP000815846"/>
    </source>
</evidence>
<dbReference type="Pfam" id="PF13551">
    <property type="entry name" value="HTH_29"/>
    <property type="match status" value="1"/>
</dbReference>
<dbReference type="InterPro" id="IPR047655">
    <property type="entry name" value="Transpos_IS630-like"/>
</dbReference>
<dbReference type="Gene3D" id="3.30.420.10">
    <property type="entry name" value="Ribonuclease H-like superfamily/Ribonuclease H"/>
    <property type="match status" value="1"/>
</dbReference>
<feature type="domain" description="Winged helix-turn helix" evidence="2">
    <location>
        <begin position="100"/>
        <end position="155"/>
    </location>
</feature>
<gene>
    <name evidence="3" type="ORF">CWS31_006205</name>
</gene>
<dbReference type="InterPro" id="IPR009057">
    <property type="entry name" value="Homeodomain-like_sf"/>
</dbReference>
<dbReference type="InterPro" id="IPR038717">
    <property type="entry name" value="Tc1-like_DDE_dom"/>
</dbReference>
<sequence length="344" mass="40075">MFTLKSIDFKSLIAKETNGRMRVRLMALSHIKDGANNTQTARNLHISRRIVNDWVKRFHEQGLDGLKEKPRSGRPCALDQQQLTQLSEYISQNSIKENGGRLKAQTLVTYIAQEFNIEYTIFNVYRLLHQLGFSWITSRSRHPKQSKEIQENFKKFEMEMILTIPWNVRLENVDVWFQDEARFGQQNTTTRLWAEKGTRPRAVKQQQFEYAYLFGAVCPATGETEALIAPCMNMDVMEKHLTLIAKRIPKGRHGVIVVDGAAWHQIHLADKFDNLSIIKLPPYSPELNPIEQVWQWIRQNELANRCFKGYDDIVEECSRAWNAFISDASRVMKLCFRDWIQVGT</sequence>